<evidence type="ECO:0000256" key="1">
    <source>
        <dbReference type="SAM" id="Phobius"/>
    </source>
</evidence>
<keyword evidence="1" id="KW-1133">Transmembrane helix</keyword>
<proteinExistence type="predicted"/>
<feature type="transmembrane region" description="Helical" evidence="1">
    <location>
        <begin position="67"/>
        <end position="90"/>
    </location>
</feature>
<name>A0ABP1RWS3_9HEXA</name>
<comment type="caution">
    <text evidence="2">The sequence shown here is derived from an EMBL/GenBank/DDBJ whole genome shotgun (WGS) entry which is preliminary data.</text>
</comment>
<feature type="transmembrane region" description="Helical" evidence="1">
    <location>
        <begin position="15"/>
        <end position="33"/>
    </location>
</feature>
<keyword evidence="1" id="KW-0812">Transmembrane</keyword>
<gene>
    <name evidence="2" type="ORF">ODALV1_LOCUS27089</name>
</gene>
<keyword evidence="1" id="KW-0472">Membrane</keyword>
<evidence type="ECO:0000313" key="2">
    <source>
        <dbReference type="EMBL" id="CAL8137803.1"/>
    </source>
</evidence>
<reference evidence="2 3" key="1">
    <citation type="submission" date="2024-08" db="EMBL/GenBank/DDBJ databases">
        <authorList>
            <person name="Cucini C."/>
            <person name="Frati F."/>
        </authorList>
    </citation>
    <scope>NUCLEOTIDE SEQUENCE [LARGE SCALE GENOMIC DNA]</scope>
</reference>
<organism evidence="2 3">
    <name type="scientific">Orchesella dallaii</name>
    <dbReference type="NCBI Taxonomy" id="48710"/>
    <lineage>
        <taxon>Eukaryota</taxon>
        <taxon>Metazoa</taxon>
        <taxon>Ecdysozoa</taxon>
        <taxon>Arthropoda</taxon>
        <taxon>Hexapoda</taxon>
        <taxon>Collembola</taxon>
        <taxon>Entomobryomorpha</taxon>
        <taxon>Entomobryoidea</taxon>
        <taxon>Orchesellidae</taxon>
        <taxon>Orchesellinae</taxon>
        <taxon>Orchesella</taxon>
    </lineage>
</organism>
<sequence length="175" mass="19318">MGSEYIRSFAGRGKVVLIVTSMIVLLVGLHSQLDSHWKRWHESEYNLAILDSMKAKGYSVPAYSMEVYFVTIIQVFSILTLINFGVSMIINTTAGILKYIDIGYHIVAALLLLIAGIVYIISAKQIGNLSLSWIDKSDMKLRVGLKIFAGSVTIIHSIVYGVVAFVIAKESHVVP</sequence>
<dbReference type="Proteomes" id="UP001642540">
    <property type="component" value="Unassembled WGS sequence"/>
</dbReference>
<feature type="transmembrane region" description="Helical" evidence="1">
    <location>
        <begin position="143"/>
        <end position="168"/>
    </location>
</feature>
<dbReference type="EMBL" id="CAXLJM020000119">
    <property type="protein sequence ID" value="CAL8137803.1"/>
    <property type="molecule type" value="Genomic_DNA"/>
</dbReference>
<feature type="transmembrane region" description="Helical" evidence="1">
    <location>
        <begin position="102"/>
        <end position="122"/>
    </location>
</feature>
<accession>A0ABP1RWS3</accession>
<protein>
    <submittedName>
        <fullName evidence="2">Uncharacterized protein</fullName>
    </submittedName>
</protein>
<keyword evidence="3" id="KW-1185">Reference proteome</keyword>
<evidence type="ECO:0000313" key="3">
    <source>
        <dbReference type="Proteomes" id="UP001642540"/>
    </source>
</evidence>